<comment type="caution">
    <text evidence="2">The sequence shown here is derived from an EMBL/GenBank/DDBJ whole genome shotgun (WGS) entry which is preliminary data.</text>
</comment>
<protein>
    <submittedName>
        <fullName evidence="2">Uncharacterized protein</fullName>
    </submittedName>
</protein>
<dbReference type="AlphaFoldDB" id="A0A8X6R3T1"/>
<keyword evidence="3" id="KW-1185">Reference proteome</keyword>
<evidence type="ECO:0000256" key="1">
    <source>
        <dbReference type="SAM" id="MobiDB-lite"/>
    </source>
</evidence>
<accession>A0A8X6R3T1</accession>
<proteinExistence type="predicted"/>
<sequence>MACQVTRSFANRACLGRAGKATAAVPRYRRINCADAKTMAGSSTRGKNGESPIGPSKGLVPEPLPPMADRMQTCVNAERVYFEDIWILSDIRSSIHYLSEWWRHGDRKTKNVIQLLSSLSVNVKIFYQWATSHLNFCGNKSVDGLDREGSHEDYTLDGCLTFSELLPGSNKISVPLGSRPPYMSGMKTAVLELLCLKQAVDKMKLLLLGFTV</sequence>
<dbReference type="Proteomes" id="UP000887159">
    <property type="component" value="Unassembled WGS sequence"/>
</dbReference>
<evidence type="ECO:0000313" key="2">
    <source>
        <dbReference type="EMBL" id="GFX87878.1"/>
    </source>
</evidence>
<feature type="region of interest" description="Disordered" evidence="1">
    <location>
        <begin position="39"/>
        <end position="62"/>
    </location>
</feature>
<gene>
    <name evidence="2" type="primary">NCL1_38871</name>
    <name evidence="2" type="ORF">TNCV_4373431</name>
</gene>
<evidence type="ECO:0000313" key="3">
    <source>
        <dbReference type="Proteomes" id="UP000887159"/>
    </source>
</evidence>
<reference evidence="2" key="1">
    <citation type="submission" date="2020-08" db="EMBL/GenBank/DDBJ databases">
        <title>Multicomponent nature underlies the extraordinary mechanical properties of spider dragline silk.</title>
        <authorList>
            <person name="Kono N."/>
            <person name="Nakamura H."/>
            <person name="Mori M."/>
            <person name="Yoshida Y."/>
            <person name="Ohtoshi R."/>
            <person name="Malay A.D."/>
            <person name="Moran D.A.P."/>
            <person name="Tomita M."/>
            <person name="Numata K."/>
            <person name="Arakawa K."/>
        </authorList>
    </citation>
    <scope>NUCLEOTIDE SEQUENCE</scope>
</reference>
<dbReference type="EMBL" id="BMAU01021040">
    <property type="protein sequence ID" value="GFX87878.1"/>
    <property type="molecule type" value="Genomic_DNA"/>
</dbReference>
<organism evidence="2 3">
    <name type="scientific">Trichonephila clavipes</name>
    <name type="common">Golden silk orbweaver</name>
    <name type="synonym">Nephila clavipes</name>
    <dbReference type="NCBI Taxonomy" id="2585209"/>
    <lineage>
        <taxon>Eukaryota</taxon>
        <taxon>Metazoa</taxon>
        <taxon>Ecdysozoa</taxon>
        <taxon>Arthropoda</taxon>
        <taxon>Chelicerata</taxon>
        <taxon>Arachnida</taxon>
        <taxon>Araneae</taxon>
        <taxon>Araneomorphae</taxon>
        <taxon>Entelegynae</taxon>
        <taxon>Araneoidea</taxon>
        <taxon>Nephilidae</taxon>
        <taxon>Trichonephila</taxon>
    </lineage>
</organism>
<name>A0A8X6R3T1_TRICX</name>